<dbReference type="Gene3D" id="3.40.50.11810">
    <property type="match status" value="1"/>
</dbReference>
<dbReference type="GO" id="GO:0016491">
    <property type="term" value="F:oxidoreductase activity"/>
    <property type="evidence" value="ECO:0007669"/>
    <property type="project" value="UniProtKB-KW"/>
</dbReference>
<dbReference type="PANTHER" id="PTHR42947:SF1">
    <property type="entry name" value="COB--COM HETERODISULFIDE REDUCTASE SUBUNIT B 1"/>
    <property type="match status" value="1"/>
</dbReference>
<evidence type="ECO:0000313" key="4">
    <source>
        <dbReference type="Proteomes" id="UP000278475"/>
    </source>
</evidence>
<organism evidence="3 4">
    <name type="scientific">Thermoproteota archaeon</name>
    <dbReference type="NCBI Taxonomy" id="2056631"/>
    <lineage>
        <taxon>Archaea</taxon>
        <taxon>Thermoproteota</taxon>
    </lineage>
</organism>
<feature type="domain" description="Cysteine-rich" evidence="2">
    <location>
        <begin position="150"/>
        <end position="234"/>
    </location>
</feature>
<sequence length="290" mass="33098">MRTSYALFLGCYIPVNQPFVEASFRKIATKLGIDLVEMEGATCCPVPDIIRLSDYNSWISIAARNLSIAESLEKDIITLCTGCWESLFEAREELVSDKDLAKKVNFQLSAINKSFTGKTQVKYYLEVLVEELGIEKLKKNIKRSLSEVKVAVHYGCKLYKSENEKLVKYFDECIEALDLKVADYGIERVCCGYPLSLYSLDKAIEERTKWKLDRIKESGAECIVVTCPACYDQFERGQFLLRRKKLRYDIPILHLTELIALSFGYSPEELGLDQHRISCKGIIEKIKPKG</sequence>
<evidence type="ECO:0000256" key="1">
    <source>
        <dbReference type="ARBA" id="ARBA00023002"/>
    </source>
</evidence>
<dbReference type="Pfam" id="PF02754">
    <property type="entry name" value="CCG"/>
    <property type="match status" value="2"/>
</dbReference>
<dbReference type="AlphaFoldDB" id="A0A497EML2"/>
<dbReference type="Gene3D" id="1.20.1050.140">
    <property type="match status" value="1"/>
</dbReference>
<feature type="domain" description="Cysteine-rich" evidence="2">
    <location>
        <begin position="5"/>
        <end position="83"/>
    </location>
</feature>
<name>A0A497EML2_9CREN</name>
<evidence type="ECO:0000259" key="2">
    <source>
        <dbReference type="Pfam" id="PF02754"/>
    </source>
</evidence>
<keyword evidence="1" id="KW-0560">Oxidoreductase</keyword>
<gene>
    <name evidence="3" type="ORF">DRJ31_06975</name>
</gene>
<reference evidence="3 4" key="1">
    <citation type="submission" date="2018-06" db="EMBL/GenBank/DDBJ databases">
        <title>Extensive metabolic versatility and redundancy in microbially diverse, dynamic hydrothermal sediments.</title>
        <authorList>
            <person name="Dombrowski N."/>
            <person name="Teske A."/>
            <person name="Baker B.J."/>
        </authorList>
    </citation>
    <scope>NUCLEOTIDE SEQUENCE [LARGE SCALE GENOMIC DNA]</scope>
    <source>
        <strain evidence="3">B66_G16</strain>
    </source>
</reference>
<comment type="caution">
    <text evidence="3">The sequence shown here is derived from an EMBL/GenBank/DDBJ whole genome shotgun (WGS) entry which is preliminary data.</text>
</comment>
<dbReference type="InterPro" id="IPR004017">
    <property type="entry name" value="Cys_rich_dom"/>
</dbReference>
<dbReference type="EMBL" id="QMQV01000068">
    <property type="protein sequence ID" value="RLE48565.1"/>
    <property type="molecule type" value="Genomic_DNA"/>
</dbReference>
<protein>
    <submittedName>
        <fullName evidence="3">CoB--CoM heterodisulfide reductase subunit B</fullName>
    </submittedName>
</protein>
<dbReference type="InterPro" id="IPR051278">
    <property type="entry name" value="HdrB/HdrD_reductase"/>
</dbReference>
<dbReference type="Proteomes" id="UP000278475">
    <property type="component" value="Unassembled WGS sequence"/>
</dbReference>
<proteinExistence type="predicted"/>
<accession>A0A497EML2</accession>
<dbReference type="PANTHER" id="PTHR42947">
    <property type="entry name" value="COB--COM HETERODISULFIDE REDUCTASE SUBUNIT B 1"/>
    <property type="match status" value="1"/>
</dbReference>
<evidence type="ECO:0000313" key="3">
    <source>
        <dbReference type="EMBL" id="RLE48565.1"/>
    </source>
</evidence>